<evidence type="ECO:0000256" key="1">
    <source>
        <dbReference type="ARBA" id="ARBA00009713"/>
    </source>
</evidence>
<dbReference type="Gene3D" id="2.130.10.10">
    <property type="entry name" value="YVTN repeat-like/Quinoprotein amine dehydrogenase"/>
    <property type="match status" value="1"/>
</dbReference>
<dbReference type="PANTHER" id="PTHR16453">
    <property type="entry name" value="WD40 DOMAIN-CONTAINING PROTEIN MIO FAMILY MEMBER"/>
    <property type="match status" value="1"/>
</dbReference>
<dbReference type="STRING" id="177199.A0A420YJP3"/>
<dbReference type="InterPro" id="IPR049092">
    <property type="entry name" value="MIOS_a-sol"/>
</dbReference>
<feature type="domain" description="MIOS-like alpha-solenoid" evidence="6">
    <location>
        <begin position="561"/>
        <end position="797"/>
    </location>
</feature>
<sequence length="1052" mass="117325">MADRPEPGLIKWSPNPNKDSFLHINLQHRIIQLYNADGHAQQGRFDWTRQGKHDDVPPLTTFDWSPSVDGLVAVGTATGVVNLLRVDDNSNAYMELNLKLSRTCQAVAFNTQGKLAVGLDRVRNDSSLCIWDVNRLSSLNGSGSFGFQNVLPFSDPTDRSENGTSVTSLKFFEDNPNLLVAGVKLRGLIGLFDLRERPLGPATTFRTNCCNNLAIDYADSHYFASSALDQPGVMVWDRRATKEAVFSLKYADAVEKGDVPSGGALRLNRAMDLETDPTSMDSKDSFIRSIRFSRDQPGMLAVLSRSGQLRVMSTKREHPEKMAEFSDSPQLLQVSKSHELDPRYSDQSRKNDKIVSFDWITLKSCVPRPRVMVLRANGAFEVLEKPSFTSEYLYKLVPWQAPYRGLEEGSSYHNVMDFEPSQASDLLGPLFTESLLTDVPLFGTNKVDVSAVVKESLELSTQFKDAVVDILAEDTASPLDLDMSLTVAEKLRALRIHAENSAARRKSLTQDSVKNGSAPQQQDDEPQVQRERHERLLRQKMEAQGLPSQGHIVLNHIMLLRAKEKYLFHTKTNQKVVADDPWLQDVWAWVAGAEEAAADEAMKSYPLDLSYMGVYGIWMNDLGSKPNSRLTDGVTQPDVSGWERIMNGVCKRQNIAHFEGAETMWPNHRRLCLRICSLGRDPITDEDLEKPSSVTWATMTAARALFRGDLKEAVKVLKKASTSHQELFFVSLALQTMGTHGLDPETRKTLDLDAAIASGSDPYLRALSTVIATGDWGKIADQTTLPLRDRVFVAVKYFPDDELTDWLERQVSEVIDAGDLEGIVLTGITDTLVDILAKYVERYHDYQTATLLLSTCAPRFVDDIRATAFRNAYRAYLQRHHAFYLRTKFEVESTKRSKHLGRPTILPAGRQISLRCVYCDAEMSLLSSNPISSPNNRGPTAGLHVGQPNSSPKVSGTSGSGGNPYTEKMIAGGISCPNCKRHLPRCAVCLEVVGLPDREGGGLGRFPTFCLTCEHVLHLDHATEWFARHQECPVPECRCKCNFRANPELNYH</sequence>
<evidence type="ECO:0000313" key="7">
    <source>
        <dbReference type="EMBL" id="RKU48097.1"/>
    </source>
</evidence>
<dbReference type="SUPFAM" id="SSF50978">
    <property type="entry name" value="WD40 repeat-like"/>
    <property type="match status" value="1"/>
</dbReference>
<feature type="compositionally biased region" description="Polar residues" evidence="4">
    <location>
        <begin position="509"/>
        <end position="521"/>
    </location>
</feature>
<dbReference type="Proteomes" id="UP000275385">
    <property type="component" value="Unassembled WGS sequence"/>
</dbReference>
<dbReference type="InterPro" id="IPR031488">
    <property type="entry name" value="Zn_ribbon_mio"/>
</dbReference>
<name>A0A420YJP3_9PEZI</name>
<comment type="similarity">
    <text evidence="1">Belongs to the WD repeat mio family.</text>
</comment>
<accession>A0A420YJP3</accession>
<dbReference type="InterPro" id="IPR036322">
    <property type="entry name" value="WD40_repeat_dom_sf"/>
</dbReference>
<dbReference type="CDD" id="cd16691">
    <property type="entry name" value="mRING-H2-C3H3C2_Mio"/>
    <property type="match status" value="1"/>
</dbReference>
<comment type="caution">
    <text evidence="7">The sequence shown here is derived from an EMBL/GenBank/DDBJ whole genome shotgun (WGS) entry which is preliminary data.</text>
</comment>
<dbReference type="Pfam" id="PF21719">
    <property type="entry name" value="MIOS_a-sol"/>
    <property type="match status" value="1"/>
</dbReference>
<keyword evidence="8" id="KW-1185">Reference proteome</keyword>
<feature type="region of interest" description="Disordered" evidence="4">
    <location>
        <begin position="502"/>
        <end position="531"/>
    </location>
</feature>
<keyword evidence="3" id="KW-0677">Repeat</keyword>
<evidence type="ECO:0000313" key="8">
    <source>
        <dbReference type="Proteomes" id="UP000275385"/>
    </source>
</evidence>
<dbReference type="FunFam" id="2.130.10.10:FF:001167">
    <property type="entry name" value="Uncharacterized protein"/>
    <property type="match status" value="1"/>
</dbReference>
<dbReference type="GO" id="GO:1904263">
    <property type="term" value="P:positive regulation of TORC1 signaling"/>
    <property type="evidence" value="ECO:0007669"/>
    <property type="project" value="TreeGrafter"/>
</dbReference>
<organism evidence="7 8">
    <name type="scientific">Coniochaeta pulveracea</name>
    <dbReference type="NCBI Taxonomy" id="177199"/>
    <lineage>
        <taxon>Eukaryota</taxon>
        <taxon>Fungi</taxon>
        <taxon>Dikarya</taxon>
        <taxon>Ascomycota</taxon>
        <taxon>Pezizomycotina</taxon>
        <taxon>Sordariomycetes</taxon>
        <taxon>Sordariomycetidae</taxon>
        <taxon>Coniochaetales</taxon>
        <taxon>Coniochaetaceae</taxon>
        <taxon>Coniochaeta</taxon>
    </lineage>
</organism>
<evidence type="ECO:0000256" key="2">
    <source>
        <dbReference type="ARBA" id="ARBA00022574"/>
    </source>
</evidence>
<evidence type="ECO:0000259" key="6">
    <source>
        <dbReference type="Pfam" id="PF21719"/>
    </source>
</evidence>
<dbReference type="AlphaFoldDB" id="A0A420YJP3"/>
<evidence type="ECO:0000256" key="4">
    <source>
        <dbReference type="SAM" id="MobiDB-lite"/>
    </source>
</evidence>
<dbReference type="EMBL" id="QVQW01000006">
    <property type="protein sequence ID" value="RKU48097.1"/>
    <property type="molecule type" value="Genomic_DNA"/>
</dbReference>
<feature type="domain" description="GATOR2 complex protein MIO zinc-ribbon like" evidence="5">
    <location>
        <begin position="973"/>
        <end position="1042"/>
    </location>
</feature>
<dbReference type="Pfam" id="PF17034">
    <property type="entry name" value="zinc_ribbon_16"/>
    <property type="match status" value="1"/>
</dbReference>
<feature type="compositionally biased region" description="Polar residues" evidence="4">
    <location>
        <begin position="947"/>
        <end position="957"/>
    </location>
</feature>
<evidence type="ECO:0000256" key="3">
    <source>
        <dbReference type="ARBA" id="ARBA00022737"/>
    </source>
</evidence>
<keyword evidence="2" id="KW-0853">WD repeat</keyword>
<dbReference type="GO" id="GO:0005737">
    <property type="term" value="C:cytoplasm"/>
    <property type="evidence" value="ECO:0007669"/>
    <property type="project" value="TreeGrafter"/>
</dbReference>
<feature type="region of interest" description="Disordered" evidence="4">
    <location>
        <begin position="930"/>
        <end position="962"/>
    </location>
</feature>
<gene>
    <name evidence="7" type="ORF">DL546_008683</name>
</gene>
<evidence type="ECO:0000259" key="5">
    <source>
        <dbReference type="Pfam" id="PF17034"/>
    </source>
</evidence>
<protein>
    <submittedName>
        <fullName evidence="7">Uncharacterized protein</fullName>
    </submittedName>
</protein>
<proteinExistence type="inferred from homology"/>
<dbReference type="OrthoDB" id="341486at2759"/>
<dbReference type="InterPro" id="IPR037593">
    <property type="entry name" value="MIOS/Sea4"/>
</dbReference>
<reference evidence="7 8" key="1">
    <citation type="submission" date="2018-08" db="EMBL/GenBank/DDBJ databases">
        <title>Draft genome of the lignicolous fungus Coniochaeta pulveracea.</title>
        <authorList>
            <person name="Borstlap C.J."/>
            <person name="De Witt R.N."/>
            <person name="Botha A."/>
            <person name="Volschenk H."/>
        </authorList>
    </citation>
    <scope>NUCLEOTIDE SEQUENCE [LARGE SCALE GENOMIC DNA]</scope>
    <source>
        <strain evidence="7 8">CAB683</strain>
    </source>
</reference>
<dbReference type="PANTHER" id="PTHR16453:SF9">
    <property type="entry name" value="GATOR COMPLEX PROTEIN MIOS"/>
    <property type="match status" value="1"/>
</dbReference>
<dbReference type="InterPro" id="IPR015943">
    <property type="entry name" value="WD40/YVTN_repeat-like_dom_sf"/>
</dbReference>